<evidence type="ECO:0000256" key="2">
    <source>
        <dbReference type="ARBA" id="ARBA00022801"/>
    </source>
</evidence>
<protein>
    <recommendedName>
        <fullName evidence="3">Carboxylic ester hydrolase</fullName>
        <ecNumber evidence="3">3.1.1.-</ecNumber>
    </recommendedName>
</protein>
<gene>
    <name evidence="5" type="ORF">HZY91_03630</name>
</gene>
<sequence length="439" mass="49692">MDCRLVKWPYDQGEIIGWNDGSVNRATGIAYARAGRFEYPTLIKNNRKQIKATQLSPMAPQKRGVAKLLGPQNHLEMTEACQNLSITLPADHQATDPLLPVMVWFHGGGYEVGAGDLEIYYPKRLVEEQRVLVVNLNYRLGILGFSRDREGQPANLGLLDQLMALRWIKKHIKQFGGDPNNVTLFGQSAGADAIMHLMVAEGSKRLFQRVIIQSAPISANKKHGRIHQELLQASQQITDEMSLEEVITFQTATLMKLRQGFQRASFLPVAVKYGVYPLPKEKNLKEAYRLVASDFDVLIGSNNHEADFVLSQERYFSQYNKPIIGRLLEVALDFFTEIIFEEEIDRYAELFSKAGGRVATYLFRGGRGEHIFEGVHMAEIPLLFHPESIENGLLYSHYSTEDLVKLGQPLRKIWADFAKTGELNSIKLPDLIEIKSYDK</sequence>
<dbReference type="EC" id="3.1.1.-" evidence="3"/>
<dbReference type="SUPFAM" id="SSF53474">
    <property type="entry name" value="alpha/beta-Hydrolases"/>
    <property type="match status" value="1"/>
</dbReference>
<reference evidence="5 6" key="1">
    <citation type="submission" date="2020-07" db="EMBL/GenBank/DDBJ databases">
        <title>Facklamia lactis sp. nov., isolated from raw milk.</title>
        <authorList>
            <person name="Doll E.V."/>
            <person name="Huptas C."/>
            <person name="Staib L."/>
            <person name="Wenning M."/>
            <person name="Scherer S."/>
        </authorList>
    </citation>
    <scope>NUCLEOTIDE SEQUENCE [LARGE SCALE GENOMIC DNA]</scope>
    <source>
        <strain evidence="5 6">DSM 111018</strain>
    </source>
</reference>
<evidence type="ECO:0000313" key="6">
    <source>
        <dbReference type="Proteomes" id="UP000721415"/>
    </source>
</evidence>
<evidence type="ECO:0000313" key="5">
    <source>
        <dbReference type="EMBL" id="MBG9985983.1"/>
    </source>
</evidence>
<accession>A0ABS0LP94</accession>
<dbReference type="PANTHER" id="PTHR11559">
    <property type="entry name" value="CARBOXYLESTERASE"/>
    <property type="match status" value="1"/>
</dbReference>
<dbReference type="PROSITE" id="PS00122">
    <property type="entry name" value="CARBOXYLESTERASE_B_1"/>
    <property type="match status" value="1"/>
</dbReference>
<name>A0ABS0LP94_9LACT</name>
<evidence type="ECO:0000259" key="4">
    <source>
        <dbReference type="Pfam" id="PF00135"/>
    </source>
</evidence>
<dbReference type="Gene3D" id="3.40.50.1820">
    <property type="entry name" value="alpha/beta hydrolase"/>
    <property type="match status" value="1"/>
</dbReference>
<dbReference type="RefSeq" id="WP_197114906.1">
    <property type="nucleotide sequence ID" value="NZ_JACBXQ010000002.1"/>
</dbReference>
<comment type="similarity">
    <text evidence="1 3">Belongs to the type-B carboxylesterase/lipase family.</text>
</comment>
<dbReference type="Pfam" id="PF00135">
    <property type="entry name" value="COesterase"/>
    <property type="match status" value="1"/>
</dbReference>
<evidence type="ECO:0000256" key="3">
    <source>
        <dbReference type="RuleBase" id="RU361235"/>
    </source>
</evidence>
<dbReference type="InterPro" id="IPR050309">
    <property type="entry name" value="Type-B_Carboxylest/Lipase"/>
</dbReference>
<keyword evidence="2 3" id="KW-0378">Hydrolase</keyword>
<organism evidence="5 6">
    <name type="scientific">Facklamia lactis</name>
    <dbReference type="NCBI Taxonomy" id="2749967"/>
    <lineage>
        <taxon>Bacteria</taxon>
        <taxon>Bacillati</taxon>
        <taxon>Bacillota</taxon>
        <taxon>Bacilli</taxon>
        <taxon>Lactobacillales</taxon>
        <taxon>Aerococcaceae</taxon>
        <taxon>Facklamia</taxon>
    </lineage>
</organism>
<keyword evidence="6" id="KW-1185">Reference proteome</keyword>
<dbReference type="EMBL" id="JACBXQ010000002">
    <property type="protein sequence ID" value="MBG9985983.1"/>
    <property type="molecule type" value="Genomic_DNA"/>
</dbReference>
<dbReference type="InterPro" id="IPR019826">
    <property type="entry name" value="Carboxylesterase_B_AS"/>
</dbReference>
<evidence type="ECO:0000256" key="1">
    <source>
        <dbReference type="ARBA" id="ARBA00005964"/>
    </source>
</evidence>
<dbReference type="Proteomes" id="UP000721415">
    <property type="component" value="Unassembled WGS sequence"/>
</dbReference>
<dbReference type="InterPro" id="IPR029058">
    <property type="entry name" value="AB_hydrolase_fold"/>
</dbReference>
<feature type="domain" description="Carboxylesterase type B" evidence="4">
    <location>
        <begin position="20"/>
        <end position="312"/>
    </location>
</feature>
<proteinExistence type="inferred from homology"/>
<comment type="caution">
    <text evidence="5">The sequence shown here is derived from an EMBL/GenBank/DDBJ whole genome shotgun (WGS) entry which is preliminary data.</text>
</comment>
<dbReference type="InterPro" id="IPR002018">
    <property type="entry name" value="CarbesteraseB"/>
</dbReference>